<reference evidence="2 3" key="1">
    <citation type="submission" date="2015-02" db="EMBL/GenBank/DDBJ databases">
        <title>Draft genome sequences of ten Microbacterium spp. with emphasis on heavy metal contaminated environments.</title>
        <authorList>
            <person name="Corretto E."/>
        </authorList>
    </citation>
    <scope>NUCLEOTIDE SEQUENCE [LARGE SCALE GENOMIC DNA]</scope>
    <source>
        <strain evidence="2 3">SA35</strain>
    </source>
</reference>
<keyword evidence="1" id="KW-0472">Membrane</keyword>
<comment type="caution">
    <text evidence="2">The sequence shown here is derived from an EMBL/GenBank/DDBJ whole genome shotgun (WGS) entry which is preliminary data.</text>
</comment>
<keyword evidence="3" id="KW-1185">Reference proteome</keyword>
<organism evidence="2 3">
    <name type="scientific">Microbacterium hydrocarbonoxydans</name>
    <dbReference type="NCBI Taxonomy" id="273678"/>
    <lineage>
        <taxon>Bacteria</taxon>
        <taxon>Bacillati</taxon>
        <taxon>Actinomycetota</taxon>
        <taxon>Actinomycetes</taxon>
        <taxon>Micrococcales</taxon>
        <taxon>Microbacteriaceae</taxon>
        <taxon>Microbacterium</taxon>
    </lineage>
</organism>
<gene>
    <name evidence="2" type="ORF">RS84_00052</name>
</gene>
<sequence length="66" mass="6740">MMSEFIAYITANPMMLVVMGGAGLIGLAAAFMAYLDDEPLKLAFFGLGGGVLSGTALACVLIPLLS</sequence>
<protein>
    <submittedName>
        <fullName evidence="2">Uncharacterized protein</fullName>
    </submittedName>
</protein>
<keyword evidence="1" id="KW-0812">Transmembrane</keyword>
<feature type="transmembrane region" description="Helical" evidence="1">
    <location>
        <begin position="42"/>
        <end position="65"/>
    </location>
</feature>
<dbReference type="AlphaFoldDB" id="A0A0M2HYQ3"/>
<dbReference type="Proteomes" id="UP000033900">
    <property type="component" value="Unassembled WGS sequence"/>
</dbReference>
<dbReference type="PATRIC" id="fig|273678.4.peg.48"/>
<evidence type="ECO:0000256" key="1">
    <source>
        <dbReference type="SAM" id="Phobius"/>
    </source>
</evidence>
<feature type="transmembrane region" description="Helical" evidence="1">
    <location>
        <begin position="6"/>
        <end position="35"/>
    </location>
</feature>
<evidence type="ECO:0000313" key="3">
    <source>
        <dbReference type="Proteomes" id="UP000033900"/>
    </source>
</evidence>
<dbReference type="RefSeq" id="WP_045255754.1">
    <property type="nucleotide sequence ID" value="NZ_JYJB01000002.1"/>
</dbReference>
<proteinExistence type="predicted"/>
<keyword evidence="1" id="KW-1133">Transmembrane helix</keyword>
<accession>A0A0M2HYQ3</accession>
<evidence type="ECO:0000313" key="2">
    <source>
        <dbReference type="EMBL" id="KJL49578.1"/>
    </source>
</evidence>
<dbReference type="EMBL" id="JYJB01000002">
    <property type="protein sequence ID" value="KJL49578.1"/>
    <property type="molecule type" value="Genomic_DNA"/>
</dbReference>
<dbReference type="STRING" id="273678.RS84_00052"/>
<name>A0A0M2HYQ3_9MICO</name>